<dbReference type="EMBL" id="JAKGAS010000005">
    <property type="protein sequence ID" value="MCF2948692.1"/>
    <property type="molecule type" value="Genomic_DNA"/>
</dbReference>
<keyword evidence="3" id="KW-1185">Reference proteome</keyword>
<dbReference type="Pfam" id="PF01928">
    <property type="entry name" value="CYTH"/>
    <property type="match status" value="1"/>
</dbReference>
<comment type="caution">
    <text evidence="2">The sequence shown here is derived from an EMBL/GenBank/DDBJ whole genome shotgun (WGS) entry which is preliminary data.</text>
</comment>
<dbReference type="SMART" id="SM01118">
    <property type="entry name" value="CYTH"/>
    <property type="match status" value="1"/>
</dbReference>
<reference evidence="2 3" key="1">
    <citation type="submission" date="2022-01" db="EMBL/GenBank/DDBJ databases">
        <title>Paraglaciecola sp. G1-23.</title>
        <authorList>
            <person name="Jin M.S."/>
            <person name="Han D.M."/>
            <person name="Kim H.M."/>
            <person name="Jeon C.O."/>
        </authorList>
    </citation>
    <scope>NUCLEOTIDE SEQUENCE [LARGE SCALE GENOMIC DNA]</scope>
    <source>
        <strain evidence="2 3">G1-23</strain>
    </source>
</reference>
<dbReference type="InterPro" id="IPR039013">
    <property type="entry name" value="YgiF"/>
</dbReference>
<gene>
    <name evidence="2" type="ORF">L0668_11285</name>
</gene>
<organism evidence="2 3">
    <name type="scientific">Paraglaciecola algarum</name>
    <dbReference type="NCBI Taxonomy" id="3050085"/>
    <lineage>
        <taxon>Bacteria</taxon>
        <taxon>Pseudomonadati</taxon>
        <taxon>Pseudomonadota</taxon>
        <taxon>Gammaproteobacteria</taxon>
        <taxon>Alteromonadales</taxon>
        <taxon>Alteromonadaceae</taxon>
        <taxon>Paraglaciecola</taxon>
    </lineage>
</organism>
<evidence type="ECO:0000313" key="3">
    <source>
        <dbReference type="Proteomes" id="UP001521137"/>
    </source>
</evidence>
<feature type="domain" description="CYTH" evidence="1">
    <location>
        <begin position="7"/>
        <end position="216"/>
    </location>
</feature>
<dbReference type="SUPFAM" id="SSF55154">
    <property type="entry name" value="CYTH-like phosphatases"/>
    <property type="match status" value="1"/>
</dbReference>
<dbReference type="PROSITE" id="PS51707">
    <property type="entry name" value="CYTH"/>
    <property type="match status" value="1"/>
</dbReference>
<dbReference type="Proteomes" id="UP001521137">
    <property type="component" value="Unassembled WGS sequence"/>
</dbReference>
<dbReference type="CDD" id="cd07756">
    <property type="entry name" value="CYTH-like_Pase_CHAD"/>
    <property type="match status" value="1"/>
</dbReference>
<name>A0ABS9D8H8_9ALTE</name>
<dbReference type="PANTHER" id="PTHR39569">
    <property type="entry name" value="INORGANIC TRIPHOSPHATASE"/>
    <property type="match status" value="1"/>
</dbReference>
<protein>
    <submittedName>
        <fullName evidence="2">CYTH domain-containing protein</fullName>
    </submittedName>
</protein>
<proteinExistence type="predicted"/>
<evidence type="ECO:0000313" key="2">
    <source>
        <dbReference type="EMBL" id="MCF2948692.1"/>
    </source>
</evidence>
<evidence type="ECO:0000259" key="1">
    <source>
        <dbReference type="PROSITE" id="PS51707"/>
    </source>
</evidence>
<dbReference type="Gene3D" id="2.40.320.10">
    <property type="entry name" value="Hypothetical Protein Pfu-838710-001"/>
    <property type="match status" value="1"/>
</dbReference>
<dbReference type="InterPro" id="IPR023577">
    <property type="entry name" value="CYTH_domain"/>
</dbReference>
<dbReference type="InterPro" id="IPR033469">
    <property type="entry name" value="CYTH-like_dom_sf"/>
</dbReference>
<dbReference type="RefSeq" id="WP_235312654.1">
    <property type="nucleotide sequence ID" value="NZ_JAKGAS010000005.1"/>
</dbReference>
<sequence>MIVKNMEHEIELKLLAPNNAGEVIEKSFLPFLDGKYVKETFELSNYYFDTPDRILRKNDIGLRIRGNGQNFEQTLKTAGTSVGGLHQRPEFNVQLANRDGDSEIIPDLALFESTAWPQDFDVESTQTQLSTLFLTRFIRTSYCLDLPRACQVEMVWDRGLITANGQSKVICEIELELKKGQTEDLFDLARLLLSFMYLSIGKDSKAARGYRLADLMSVQKPQLDLGILKTHNKLHNCQFIQLAEQSLDCLQYYLDSLAITYSRVSVREFIACLSGLESLFEQFGKYNSSDVFASILLRIKTLHEDISKLYSELEKQSNDKVYETKISELLFQSKTTQLQLDIVQLVIEENWQPLSIN</sequence>
<accession>A0ABS9D8H8</accession>
<dbReference type="PANTHER" id="PTHR39569:SF1">
    <property type="entry name" value="INORGANIC TRIPHOSPHATASE"/>
    <property type="match status" value="1"/>
</dbReference>